<feature type="transmembrane region" description="Helical" evidence="1">
    <location>
        <begin position="353"/>
        <end position="375"/>
    </location>
</feature>
<dbReference type="AlphaFoldDB" id="A0A069E700"/>
<comment type="caution">
    <text evidence="2">The sequence shown here is derived from an EMBL/GenBank/DDBJ whole genome shotgun (WGS) entry which is preliminary data.</text>
</comment>
<feature type="transmembrane region" description="Helical" evidence="1">
    <location>
        <begin position="140"/>
        <end position="159"/>
    </location>
</feature>
<protein>
    <submittedName>
        <fullName evidence="2">Uncharacterized protein</fullName>
    </submittedName>
</protein>
<feature type="transmembrane region" description="Helical" evidence="1">
    <location>
        <begin position="77"/>
        <end position="95"/>
    </location>
</feature>
<keyword evidence="3" id="KW-1185">Reference proteome</keyword>
<keyword evidence="1" id="KW-0812">Transmembrane</keyword>
<feature type="transmembrane region" description="Helical" evidence="1">
    <location>
        <begin position="231"/>
        <end position="252"/>
    </location>
</feature>
<feature type="transmembrane region" description="Helical" evidence="1">
    <location>
        <begin position="496"/>
        <end position="517"/>
    </location>
</feature>
<feature type="transmembrane region" description="Helical" evidence="1">
    <location>
        <begin position="12"/>
        <end position="29"/>
    </location>
</feature>
<dbReference type="PATRIC" id="fig|1280949.3.peg.1742"/>
<feature type="transmembrane region" description="Helical" evidence="1">
    <location>
        <begin position="314"/>
        <end position="341"/>
    </location>
</feature>
<dbReference type="OrthoDB" id="9764271at2"/>
<organism evidence="2 3">
    <name type="scientific">Hyphomonas adhaerens MHS-3</name>
    <dbReference type="NCBI Taxonomy" id="1280949"/>
    <lineage>
        <taxon>Bacteria</taxon>
        <taxon>Pseudomonadati</taxon>
        <taxon>Pseudomonadota</taxon>
        <taxon>Alphaproteobacteria</taxon>
        <taxon>Hyphomonadales</taxon>
        <taxon>Hyphomonadaceae</taxon>
        <taxon>Hyphomonas</taxon>
    </lineage>
</organism>
<name>A0A069E700_9PROT</name>
<feature type="transmembrane region" description="Helical" evidence="1">
    <location>
        <begin position="455"/>
        <end position="475"/>
    </location>
</feature>
<feature type="transmembrane region" description="Helical" evidence="1">
    <location>
        <begin position="424"/>
        <end position="443"/>
    </location>
</feature>
<feature type="transmembrane region" description="Helical" evidence="1">
    <location>
        <begin position="35"/>
        <end position="57"/>
    </location>
</feature>
<proteinExistence type="predicted"/>
<feature type="transmembrane region" description="Helical" evidence="1">
    <location>
        <begin position="168"/>
        <end position="185"/>
    </location>
</feature>
<dbReference type="RefSeq" id="WP_035570519.1">
    <property type="nucleotide sequence ID" value="NZ_ARYH01000001.1"/>
</dbReference>
<evidence type="ECO:0000313" key="2">
    <source>
        <dbReference type="EMBL" id="KCZ85719.1"/>
    </source>
</evidence>
<reference evidence="2 3" key="1">
    <citation type="journal article" date="2014" name="Antonie Van Leeuwenhoek">
        <title>Hyphomonas beringensis sp. nov. and Hyphomonas chukchiensis sp. nov., isolated from surface seawater of the Bering Sea and Chukchi Sea.</title>
        <authorList>
            <person name="Li C."/>
            <person name="Lai Q."/>
            <person name="Li G."/>
            <person name="Dong C."/>
            <person name="Wang J."/>
            <person name="Liao Y."/>
            <person name="Shao Z."/>
        </authorList>
    </citation>
    <scope>NUCLEOTIDE SEQUENCE [LARGE SCALE GENOMIC DNA]</scope>
    <source>
        <strain evidence="2 3">MHS-3</strain>
    </source>
</reference>
<dbReference type="EMBL" id="ARYH01000001">
    <property type="protein sequence ID" value="KCZ85719.1"/>
    <property type="molecule type" value="Genomic_DNA"/>
</dbReference>
<feature type="transmembrane region" description="Helical" evidence="1">
    <location>
        <begin position="387"/>
        <end position="412"/>
    </location>
</feature>
<sequence>MSNKKAASRGPVLNFAFLLAMALFFIALFPSGPWIRTPLAAVHVVATALALLTLAYASRMNSFSVQLVPPGTKLVDALIVFLTWIALGLVVFSRLTADLWSDAIYHASIASRPAQLLLYSLVGGDPETGTPGLEMNAGTFIRLVHSGIVIALLVLFFVVPRLLGNRPLAIALVWIAALIAGRVLFSTDLGLLKGSEGFPVLFANESMRDPHPPLRLLPLIVSSAVFGTDAFGFRMAGFTGLLAAMWAFYFLLRTRLDRLNSAVGLIAIASLPGLLQTSALVEASIWPPLAGWMTFAFFAASEDDNSPVACLVPLAVVTALAALMRAPGFIALAPLFLFCALAVSRRPQKTSDLVVLVGLMALAVTGALVFILFGTPAISEAPPSRQVLTALVGGIPAVALVTVMGLVPFFFLGHAIRIRSTHGAFLAAAVVGFLTLGILVFYGPTKSSLWGTPRYQAELATPILAAGLSAFLFSSRGKLPNLQWRQTEVLPNWARALLGLSPMGLVIAANLFALAAVDHNGARFLPHPTPPHTSSADALFDFRHAYSRARELSPGSTPYYIGYWYGGFPAVLQGDSASQFALFSNVNERHRSGWSVNFDGVVSDRDIGALIVDNEADYGALQYFTDLHWEREDFPDPSSGLVMSVFNRPAGARGRAHLRDTLPEMLPSMKEFIGQPMDEAFPKQMPGCTVHMEGVIEWIAGNAGEGVVLGGWGWHGNPSSQFDAVIAANSDGKVIGASGAPIGRADVAAAYPELGSDDVGFSVFVPVMSGSVNLYGVDQESGSRCPIATPYTIPSE</sequence>
<keyword evidence="1" id="KW-1133">Transmembrane helix</keyword>
<gene>
    <name evidence="2" type="ORF">HAD_08540</name>
</gene>
<evidence type="ECO:0000256" key="1">
    <source>
        <dbReference type="SAM" id="Phobius"/>
    </source>
</evidence>
<dbReference type="eggNOG" id="ENOG50315PE">
    <property type="taxonomic scope" value="Bacteria"/>
</dbReference>
<keyword evidence="1" id="KW-0472">Membrane</keyword>
<accession>A0A069E700</accession>
<dbReference type="STRING" id="1280949.HAD_08540"/>
<evidence type="ECO:0000313" key="3">
    <source>
        <dbReference type="Proteomes" id="UP000027446"/>
    </source>
</evidence>
<feature type="transmembrane region" description="Helical" evidence="1">
    <location>
        <begin position="264"/>
        <end position="286"/>
    </location>
</feature>
<dbReference type="Proteomes" id="UP000027446">
    <property type="component" value="Unassembled WGS sequence"/>
</dbReference>